<dbReference type="Proteomes" id="UP000054342">
    <property type="component" value="Unassembled WGS sequence"/>
</dbReference>
<evidence type="ECO:0000313" key="5">
    <source>
        <dbReference type="EMBL" id="KIW61238.1"/>
    </source>
</evidence>
<dbReference type="AlphaFoldDB" id="A0A0D2EZX1"/>
<feature type="domain" description="YDG" evidence="4">
    <location>
        <begin position="410"/>
        <end position="577"/>
    </location>
</feature>
<protein>
    <recommendedName>
        <fullName evidence="4">YDG domain-containing protein</fullName>
    </recommendedName>
</protein>
<name>A0A0D2EZX1_9EURO</name>
<dbReference type="InterPro" id="IPR045134">
    <property type="entry name" value="UHRF1/2-like"/>
</dbReference>
<dbReference type="GO" id="GO:0005634">
    <property type="term" value="C:nucleus"/>
    <property type="evidence" value="ECO:0007669"/>
    <property type="project" value="UniProtKB-SubCell"/>
</dbReference>
<dbReference type="OrthoDB" id="2270193at2759"/>
<dbReference type="Gene3D" id="2.30.280.10">
    <property type="entry name" value="SRA-YDG"/>
    <property type="match status" value="1"/>
</dbReference>
<dbReference type="STRING" id="348802.A0A0D2EZX1"/>
<dbReference type="GO" id="GO:0016567">
    <property type="term" value="P:protein ubiquitination"/>
    <property type="evidence" value="ECO:0007669"/>
    <property type="project" value="TreeGrafter"/>
</dbReference>
<feature type="compositionally biased region" description="Basic and acidic residues" evidence="3">
    <location>
        <begin position="127"/>
        <end position="136"/>
    </location>
</feature>
<dbReference type="PROSITE" id="PS51015">
    <property type="entry name" value="YDG"/>
    <property type="match status" value="1"/>
</dbReference>
<dbReference type="PANTHER" id="PTHR14140:SF27">
    <property type="entry name" value="OS04G0289800 PROTEIN"/>
    <property type="match status" value="1"/>
</dbReference>
<keyword evidence="6" id="KW-1185">Reference proteome</keyword>
<feature type="region of interest" description="Disordered" evidence="3">
    <location>
        <begin position="180"/>
        <end position="222"/>
    </location>
</feature>
<evidence type="ECO:0000259" key="4">
    <source>
        <dbReference type="PROSITE" id="PS51015"/>
    </source>
</evidence>
<reference evidence="5 6" key="1">
    <citation type="submission" date="2015-01" db="EMBL/GenBank/DDBJ databases">
        <title>The Genome Sequence of Exophiala xenobiotica CBS118157.</title>
        <authorList>
            <consortium name="The Broad Institute Genomics Platform"/>
            <person name="Cuomo C."/>
            <person name="de Hoog S."/>
            <person name="Gorbushina A."/>
            <person name="Stielow B."/>
            <person name="Teixiera M."/>
            <person name="Abouelleil A."/>
            <person name="Chapman S.B."/>
            <person name="Priest M."/>
            <person name="Young S.K."/>
            <person name="Wortman J."/>
            <person name="Nusbaum C."/>
            <person name="Birren B."/>
        </authorList>
    </citation>
    <scope>NUCLEOTIDE SEQUENCE [LARGE SCALE GENOMIC DNA]</scope>
    <source>
        <strain evidence="5 6">CBS 118157</strain>
    </source>
</reference>
<dbReference type="InterPro" id="IPR036987">
    <property type="entry name" value="SRA-YDG_sf"/>
</dbReference>
<comment type="subcellular location">
    <subcellularLocation>
        <location evidence="2">Nucleus</location>
    </subcellularLocation>
</comment>
<feature type="compositionally biased region" description="Pro residues" evidence="3">
    <location>
        <begin position="210"/>
        <end position="220"/>
    </location>
</feature>
<evidence type="ECO:0000256" key="3">
    <source>
        <dbReference type="SAM" id="MobiDB-lite"/>
    </source>
</evidence>
<evidence type="ECO:0000256" key="2">
    <source>
        <dbReference type="PROSITE-ProRule" id="PRU00358"/>
    </source>
</evidence>
<dbReference type="RefSeq" id="XP_013321822.1">
    <property type="nucleotide sequence ID" value="XM_013466368.1"/>
</dbReference>
<dbReference type="SUPFAM" id="SSF88697">
    <property type="entry name" value="PUA domain-like"/>
    <property type="match status" value="1"/>
</dbReference>
<feature type="region of interest" description="Disordered" evidence="3">
    <location>
        <begin position="112"/>
        <end position="137"/>
    </location>
</feature>
<dbReference type="EMBL" id="KN847317">
    <property type="protein sequence ID" value="KIW61238.1"/>
    <property type="molecule type" value="Genomic_DNA"/>
</dbReference>
<proteinExistence type="predicted"/>
<keyword evidence="1 2" id="KW-0539">Nucleus</keyword>
<feature type="region of interest" description="Disordered" evidence="3">
    <location>
        <begin position="1"/>
        <end position="89"/>
    </location>
</feature>
<sequence length="616" mass="70712">MPLTSPSEHRRGRFTRLEGIGMVPSWPRSYRHRDIYRPYPHTHDVPTRLRSTAGETDERSNPSSSTSTSSTGPESLTEQWPSHESRSNIPDYQFPTQYLMAGFARRQTILQEQGARQQVDGQRRRRETALRVDHSNHARLALQQNESAAENEQDPHRLSIKREVSEASDGEAVLKSIDEYSLPTKPHDNMSDNDTEPGVPEIPVVEDQSPPEPPRPPSPLPHFAGRLNPDCLCPISLECPARGNALIDCRTLVLDYQKWETRERADRVPELPPDDEPENEHFVTLKDVTDVIRLLDNISIRPRMSMGLRSAFVNIDNWVAKMQTNSVTQEVLNESRVRDRIDAFLGEDNAAMRQAKVVPDHIIEDLTWLQRKWHSGDLSVLARRGLRRTREGGPWFPDPNWPHRRTSDFFGHGHLVNGQTWIYRAEMVRDGAHGPLVAGIAGTTKRRARSIVMGYHDERNQHFYADVDAGDTIYYMGTGLPRAEGDDRATNIRDPVAHPRNRIIENTSGHGPTNATMSLITSYRKGRDPVRVFRSHCASEKCPLRPERGYRYDGLYRVEWFQLEKQERQIYKFKLVRLTTGQGPLRLNLSPPLPEKKRKRKTIDERNWRGRSEIYG</sequence>
<dbReference type="InterPro" id="IPR003105">
    <property type="entry name" value="SRA_YDG"/>
</dbReference>
<dbReference type="InterPro" id="IPR015947">
    <property type="entry name" value="PUA-like_sf"/>
</dbReference>
<dbReference type="Pfam" id="PF02182">
    <property type="entry name" value="SAD_SRA"/>
    <property type="match status" value="1"/>
</dbReference>
<organism evidence="5 6">
    <name type="scientific">Exophiala xenobiotica</name>
    <dbReference type="NCBI Taxonomy" id="348802"/>
    <lineage>
        <taxon>Eukaryota</taxon>
        <taxon>Fungi</taxon>
        <taxon>Dikarya</taxon>
        <taxon>Ascomycota</taxon>
        <taxon>Pezizomycotina</taxon>
        <taxon>Eurotiomycetes</taxon>
        <taxon>Chaetothyriomycetidae</taxon>
        <taxon>Chaetothyriales</taxon>
        <taxon>Herpotrichiellaceae</taxon>
        <taxon>Exophiala</taxon>
    </lineage>
</organism>
<gene>
    <name evidence="5" type="ORF">PV05_01386</name>
</gene>
<dbReference type="SMART" id="SM00466">
    <property type="entry name" value="SRA"/>
    <property type="match status" value="1"/>
</dbReference>
<dbReference type="HOGENOM" id="CLU_030882_0_0_1"/>
<feature type="compositionally biased region" description="Basic and acidic residues" evidence="3">
    <location>
        <begin position="32"/>
        <end position="47"/>
    </location>
</feature>
<evidence type="ECO:0000256" key="1">
    <source>
        <dbReference type="ARBA" id="ARBA00023242"/>
    </source>
</evidence>
<dbReference type="GeneID" id="25323294"/>
<dbReference type="GO" id="GO:0044027">
    <property type="term" value="P:negative regulation of gene expression via chromosomal CpG island methylation"/>
    <property type="evidence" value="ECO:0007669"/>
    <property type="project" value="TreeGrafter"/>
</dbReference>
<evidence type="ECO:0000313" key="6">
    <source>
        <dbReference type="Proteomes" id="UP000054342"/>
    </source>
</evidence>
<dbReference type="PANTHER" id="PTHR14140">
    <property type="entry name" value="E3 UBIQUITIN-PROTEIN LIGASE UHRF-RELATED"/>
    <property type="match status" value="1"/>
</dbReference>
<accession>A0A0D2EZX1</accession>
<dbReference type="GO" id="GO:0061630">
    <property type="term" value="F:ubiquitin protein ligase activity"/>
    <property type="evidence" value="ECO:0007669"/>
    <property type="project" value="TreeGrafter"/>
</dbReference>